<evidence type="ECO:0000313" key="2">
    <source>
        <dbReference type="Proteomes" id="UP000053825"/>
    </source>
</evidence>
<dbReference type="EMBL" id="KQ414638">
    <property type="protein sequence ID" value="KOC66853.1"/>
    <property type="molecule type" value="Genomic_DNA"/>
</dbReference>
<reference evidence="1 2" key="1">
    <citation type="submission" date="2015-07" db="EMBL/GenBank/DDBJ databases">
        <title>The genome of Habropoda laboriosa.</title>
        <authorList>
            <person name="Pan H."/>
            <person name="Kapheim K."/>
        </authorList>
    </citation>
    <scope>NUCLEOTIDE SEQUENCE [LARGE SCALE GENOMIC DNA]</scope>
    <source>
        <strain evidence="1">0110345459</strain>
    </source>
</reference>
<name>A0A0L7R7Q5_9HYME</name>
<sequence>MVDRVPKRARGRSTRRGSHCYCHACEYAKKILVNFCGFTDKEEAAPVAAVTASASAAPAAIF</sequence>
<proteinExistence type="predicted"/>
<gene>
    <name evidence="1" type="ORF">WH47_11917</name>
</gene>
<protein>
    <submittedName>
        <fullName evidence="1">Uncharacterized protein</fullName>
    </submittedName>
</protein>
<accession>A0A0L7R7Q5</accession>
<evidence type="ECO:0000313" key="1">
    <source>
        <dbReference type="EMBL" id="KOC66853.1"/>
    </source>
</evidence>
<dbReference type="AlphaFoldDB" id="A0A0L7R7Q5"/>
<organism evidence="1 2">
    <name type="scientific">Habropoda laboriosa</name>
    <dbReference type="NCBI Taxonomy" id="597456"/>
    <lineage>
        <taxon>Eukaryota</taxon>
        <taxon>Metazoa</taxon>
        <taxon>Ecdysozoa</taxon>
        <taxon>Arthropoda</taxon>
        <taxon>Hexapoda</taxon>
        <taxon>Insecta</taxon>
        <taxon>Pterygota</taxon>
        <taxon>Neoptera</taxon>
        <taxon>Endopterygota</taxon>
        <taxon>Hymenoptera</taxon>
        <taxon>Apocrita</taxon>
        <taxon>Aculeata</taxon>
        <taxon>Apoidea</taxon>
        <taxon>Anthophila</taxon>
        <taxon>Apidae</taxon>
        <taxon>Habropoda</taxon>
    </lineage>
</organism>
<keyword evidence="2" id="KW-1185">Reference proteome</keyword>
<dbReference type="Proteomes" id="UP000053825">
    <property type="component" value="Unassembled WGS sequence"/>
</dbReference>